<evidence type="ECO:0000313" key="2">
    <source>
        <dbReference type="EMBL" id="GMF44110.1"/>
    </source>
</evidence>
<comment type="caution">
    <text evidence="2">The sequence shown here is derived from an EMBL/GenBank/DDBJ whole genome shotgun (WGS) entry which is preliminary data.</text>
</comment>
<protein>
    <submittedName>
        <fullName evidence="2">Unnamed protein product</fullName>
    </submittedName>
</protein>
<dbReference type="AlphaFoldDB" id="A0A9W6XR81"/>
<dbReference type="Proteomes" id="UP001165121">
    <property type="component" value="Unassembled WGS sequence"/>
</dbReference>
<dbReference type="EMBL" id="BSXT01001646">
    <property type="protein sequence ID" value="GMF44110.1"/>
    <property type="molecule type" value="Genomic_DNA"/>
</dbReference>
<evidence type="ECO:0000313" key="3">
    <source>
        <dbReference type="Proteomes" id="UP001165121"/>
    </source>
</evidence>
<keyword evidence="3" id="KW-1185">Reference proteome</keyword>
<name>A0A9W6XR81_9STRA</name>
<sequence>MQPKWLDGMVDEQEENPIQRGEVLTPLLTQDLHDSANPFAAAHYASRRAPDARWTNLILQRIWDVETASDPEPVQPEHHSANGNSSRPVLHDSGSRLWINVEKASLFSTEAQYKYLVVPAILVQLYDPRPDLPRKSRNVRRDQPSFGFGSFLYFLPPVSQRLPIKYYSSTVNAWYGDHGHPSSPSA</sequence>
<reference evidence="2" key="1">
    <citation type="submission" date="2023-04" db="EMBL/GenBank/DDBJ databases">
        <title>Phytophthora fragariaefolia NBRC 109709.</title>
        <authorList>
            <person name="Ichikawa N."/>
            <person name="Sato H."/>
            <person name="Tonouchi N."/>
        </authorList>
    </citation>
    <scope>NUCLEOTIDE SEQUENCE</scope>
    <source>
        <strain evidence="2">NBRC 109709</strain>
    </source>
</reference>
<accession>A0A9W6XR81</accession>
<gene>
    <name evidence="2" type="ORF">Pfra01_001521100</name>
</gene>
<evidence type="ECO:0000256" key="1">
    <source>
        <dbReference type="SAM" id="MobiDB-lite"/>
    </source>
</evidence>
<proteinExistence type="predicted"/>
<organism evidence="2 3">
    <name type="scientific">Phytophthora fragariaefolia</name>
    <dbReference type="NCBI Taxonomy" id="1490495"/>
    <lineage>
        <taxon>Eukaryota</taxon>
        <taxon>Sar</taxon>
        <taxon>Stramenopiles</taxon>
        <taxon>Oomycota</taxon>
        <taxon>Peronosporomycetes</taxon>
        <taxon>Peronosporales</taxon>
        <taxon>Peronosporaceae</taxon>
        <taxon>Phytophthora</taxon>
    </lineage>
</organism>
<feature type="region of interest" description="Disordered" evidence="1">
    <location>
        <begin position="69"/>
        <end position="90"/>
    </location>
</feature>